<dbReference type="Proteomes" id="UP000655868">
    <property type="component" value="Unassembled WGS sequence"/>
</dbReference>
<dbReference type="InterPro" id="IPR009100">
    <property type="entry name" value="AcylCoA_DH/oxidase_NM_dom_sf"/>
</dbReference>
<protein>
    <submittedName>
        <fullName evidence="2">Acyl-CoA dehydrogenase family protein</fullName>
    </submittedName>
</protein>
<dbReference type="InterPro" id="IPR046373">
    <property type="entry name" value="Acyl-CoA_Oxase/DH_mid-dom_sf"/>
</dbReference>
<dbReference type="EMBL" id="JAEMNV010000012">
    <property type="protein sequence ID" value="MBJ8342545.1"/>
    <property type="molecule type" value="Genomic_DNA"/>
</dbReference>
<evidence type="ECO:0000259" key="1">
    <source>
        <dbReference type="Pfam" id="PF02770"/>
    </source>
</evidence>
<evidence type="ECO:0000313" key="3">
    <source>
        <dbReference type="Proteomes" id="UP000655868"/>
    </source>
</evidence>
<dbReference type="InterPro" id="IPR006091">
    <property type="entry name" value="Acyl-CoA_Oxase/DH_mid-dom"/>
</dbReference>
<dbReference type="Pfam" id="PF02770">
    <property type="entry name" value="Acyl-CoA_dh_M"/>
    <property type="match status" value="1"/>
</dbReference>
<sequence>MNRLLEYVLTTSPEPAPTTSVDDSWQRQLELADRFPRQIDRAAAAGFGADRLGYAFLSGYQAALHTMLRDVAQDKTISLCATEAGGGHPAAIRTALRQDGVDRWSLSGTKSFVTLGTRADILVVIAGVGEDTSGRNSLRAVTFENGRAGAQVTDLPAMPFAPEIGHASLELSDVMIRPDDLLPGDAYVNYLEPFRTIEDLHVLAAGCGMLVQVARRSNWPASVVERILVLLTAIQAIAAASPAAASTHAALGGVFGAFTTLIDELGDHWAAVDAETRSLWERDRPILGIAGSARAKRREVAWRTFGLAL</sequence>
<proteinExistence type="predicted"/>
<dbReference type="GO" id="GO:0016627">
    <property type="term" value="F:oxidoreductase activity, acting on the CH-CH group of donors"/>
    <property type="evidence" value="ECO:0007669"/>
    <property type="project" value="InterPro"/>
</dbReference>
<evidence type="ECO:0000313" key="2">
    <source>
        <dbReference type="EMBL" id="MBJ8342545.1"/>
    </source>
</evidence>
<dbReference type="RefSeq" id="WP_199708175.1">
    <property type="nucleotide sequence ID" value="NZ_JAEMNV010000012.1"/>
</dbReference>
<name>A0A934NWP6_9NOCA</name>
<accession>A0A934NWP6</accession>
<dbReference type="AlphaFoldDB" id="A0A934NWP6"/>
<keyword evidence="3" id="KW-1185">Reference proteome</keyword>
<comment type="caution">
    <text evidence="2">The sequence shown here is derived from an EMBL/GenBank/DDBJ whole genome shotgun (WGS) entry which is preliminary data.</text>
</comment>
<dbReference type="Gene3D" id="2.40.110.10">
    <property type="entry name" value="Butyryl-CoA Dehydrogenase, subunit A, domain 2"/>
    <property type="match status" value="1"/>
</dbReference>
<organism evidence="2 3">
    <name type="scientific">Antrihabitans stalagmiti</name>
    <dbReference type="NCBI Taxonomy" id="2799499"/>
    <lineage>
        <taxon>Bacteria</taxon>
        <taxon>Bacillati</taxon>
        <taxon>Actinomycetota</taxon>
        <taxon>Actinomycetes</taxon>
        <taxon>Mycobacteriales</taxon>
        <taxon>Nocardiaceae</taxon>
        <taxon>Antrihabitans</taxon>
    </lineage>
</organism>
<reference evidence="2" key="1">
    <citation type="submission" date="2020-12" db="EMBL/GenBank/DDBJ databases">
        <title>Antrihabitans popcorni sp. nov. and Antrihabitans auranticaus sp. nov., isolated from a larva cave.</title>
        <authorList>
            <person name="Lee S.D."/>
            <person name="Kim I.S."/>
        </authorList>
    </citation>
    <scope>NUCLEOTIDE SEQUENCE</scope>
    <source>
        <strain evidence="2">YC3-6</strain>
    </source>
</reference>
<dbReference type="SUPFAM" id="SSF56645">
    <property type="entry name" value="Acyl-CoA dehydrogenase NM domain-like"/>
    <property type="match status" value="1"/>
</dbReference>
<feature type="domain" description="Acyl-CoA oxidase/dehydrogenase middle" evidence="1">
    <location>
        <begin position="79"/>
        <end position="171"/>
    </location>
</feature>
<gene>
    <name evidence="2" type="ORF">JGU71_27010</name>
</gene>